<reference evidence="3 4" key="1">
    <citation type="submission" date="2017-05" db="EMBL/GenBank/DDBJ databases">
        <title>Genomic insights into alkan degradation activity of Oleiphilus messinensis.</title>
        <authorList>
            <person name="Kozyavkin S.A."/>
            <person name="Slesarev A.I."/>
            <person name="Golyshin P.N."/>
            <person name="Korzhenkov A."/>
            <person name="Golyshina O.N."/>
            <person name="Toshchakov S.V."/>
        </authorList>
    </citation>
    <scope>NUCLEOTIDE SEQUENCE [LARGE SCALE GENOMIC DNA]</scope>
    <source>
        <strain evidence="3 4">ME102</strain>
    </source>
</reference>
<dbReference type="InterPro" id="IPR002818">
    <property type="entry name" value="DJ-1/PfpI"/>
</dbReference>
<proteinExistence type="predicted"/>
<dbReference type="CDD" id="cd03139">
    <property type="entry name" value="GATase1_PfpI_2"/>
    <property type="match status" value="1"/>
</dbReference>
<feature type="domain" description="DJ-1/PfpI" evidence="2">
    <location>
        <begin position="46"/>
        <end position="217"/>
    </location>
</feature>
<dbReference type="KEGG" id="ome:OLMES_4454"/>
<keyword evidence="4" id="KW-1185">Reference proteome</keyword>
<dbReference type="EMBL" id="CP021425">
    <property type="protein sequence ID" value="ARU58450.1"/>
    <property type="molecule type" value="Genomic_DNA"/>
</dbReference>
<keyword evidence="1" id="KW-0472">Membrane</keyword>
<evidence type="ECO:0000259" key="2">
    <source>
        <dbReference type="Pfam" id="PF01965"/>
    </source>
</evidence>
<dbReference type="Gene3D" id="3.40.50.880">
    <property type="match status" value="1"/>
</dbReference>
<dbReference type="SUPFAM" id="SSF52317">
    <property type="entry name" value="Class I glutamine amidotransferase-like"/>
    <property type="match status" value="1"/>
</dbReference>
<dbReference type="InterPro" id="IPR052158">
    <property type="entry name" value="INH-QAR"/>
</dbReference>
<evidence type="ECO:0000313" key="3">
    <source>
        <dbReference type="EMBL" id="ARU58450.1"/>
    </source>
</evidence>
<dbReference type="Proteomes" id="UP000196027">
    <property type="component" value="Chromosome"/>
</dbReference>
<dbReference type="PANTHER" id="PTHR43130">
    <property type="entry name" value="ARAC-FAMILY TRANSCRIPTIONAL REGULATOR"/>
    <property type="match status" value="1"/>
</dbReference>
<feature type="transmembrane region" description="Helical" evidence="1">
    <location>
        <begin position="20"/>
        <end position="42"/>
    </location>
</feature>
<dbReference type="AlphaFoldDB" id="A0A1Y0IDV4"/>
<name>A0A1Y0IDV4_9GAMM</name>
<evidence type="ECO:0000313" key="4">
    <source>
        <dbReference type="Proteomes" id="UP000196027"/>
    </source>
</evidence>
<dbReference type="InterPro" id="IPR029062">
    <property type="entry name" value="Class_I_gatase-like"/>
</dbReference>
<dbReference type="GO" id="GO:0006355">
    <property type="term" value="P:regulation of DNA-templated transcription"/>
    <property type="evidence" value="ECO:0007669"/>
    <property type="project" value="TreeGrafter"/>
</dbReference>
<keyword evidence="1" id="KW-0812">Transmembrane</keyword>
<accession>A0A1Y0IDV4</accession>
<dbReference type="PANTHER" id="PTHR43130:SF3">
    <property type="entry name" value="HTH-TYPE TRANSCRIPTIONAL REGULATOR RV1931C"/>
    <property type="match status" value="1"/>
</dbReference>
<keyword evidence="1" id="KW-1133">Transmembrane helix</keyword>
<dbReference type="Pfam" id="PF01965">
    <property type="entry name" value="DJ-1_PfpI"/>
    <property type="match status" value="1"/>
</dbReference>
<sequence>MSFNTVVDISQSGDVARKSATLVMLTRIMFVLSLCLSCSIAWSADKRIGIIVFDGVLTSDITAPIEVFGIASRKSWFSDYETITINVGSQDTITTEEGLQLKVDSHLNNKPEVDILLVPSSYSMEPLLKNKALIEYVQSTAASADWLASNCSGAFVLAEAGILNGKKATTWAGGESELQDQYPEVNVQFDQNYVIDGNIITSNGSVVSYEAALALLERIASKSRADEVRETLQMARVWK</sequence>
<protein>
    <submittedName>
        <fullName evidence="3">Transcriptional regulator</fullName>
    </submittedName>
</protein>
<organism evidence="3 4">
    <name type="scientific">Oleiphilus messinensis</name>
    <dbReference type="NCBI Taxonomy" id="141451"/>
    <lineage>
        <taxon>Bacteria</taxon>
        <taxon>Pseudomonadati</taxon>
        <taxon>Pseudomonadota</taxon>
        <taxon>Gammaproteobacteria</taxon>
        <taxon>Oceanospirillales</taxon>
        <taxon>Oleiphilaceae</taxon>
        <taxon>Oleiphilus</taxon>
    </lineage>
</organism>
<evidence type="ECO:0000256" key="1">
    <source>
        <dbReference type="SAM" id="Phobius"/>
    </source>
</evidence>
<dbReference type="RefSeq" id="WP_232465173.1">
    <property type="nucleotide sequence ID" value="NZ_CP021425.1"/>
</dbReference>
<gene>
    <name evidence="3" type="ORF">OLMES_4454</name>
</gene>